<name>A0ABQ4Q330_9BURK</name>
<sequence>MISVIIVLLGLVLAGLIGGVFLMTLIELRQIDDAGVAPDLAAAATSPMPHGAGTD</sequence>
<dbReference type="Proteomes" id="UP000887222">
    <property type="component" value="Unassembled WGS sequence"/>
</dbReference>
<evidence type="ECO:0000313" key="3">
    <source>
        <dbReference type="Proteomes" id="UP000887222"/>
    </source>
</evidence>
<evidence type="ECO:0000313" key="2">
    <source>
        <dbReference type="EMBL" id="GIZ51593.1"/>
    </source>
</evidence>
<organism evidence="2 3">
    <name type="scientific">Noviherbaspirillum aridicola</name>
    <dbReference type="NCBI Taxonomy" id="2849687"/>
    <lineage>
        <taxon>Bacteria</taxon>
        <taxon>Pseudomonadati</taxon>
        <taxon>Pseudomonadota</taxon>
        <taxon>Betaproteobacteria</taxon>
        <taxon>Burkholderiales</taxon>
        <taxon>Oxalobacteraceae</taxon>
        <taxon>Noviherbaspirillum</taxon>
    </lineage>
</organism>
<accession>A0ABQ4Q330</accession>
<comment type="caution">
    <text evidence="2">The sequence shown here is derived from an EMBL/GenBank/DDBJ whole genome shotgun (WGS) entry which is preliminary data.</text>
</comment>
<keyword evidence="3" id="KW-1185">Reference proteome</keyword>
<keyword evidence="1" id="KW-1133">Transmembrane helix</keyword>
<protein>
    <submittedName>
        <fullName evidence="2">Uncharacterized protein</fullName>
    </submittedName>
</protein>
<keyword evidence="1" id="KW-0472">Membrane</keyword>
<dbReference type="EMBL" id="BPMK01000006">
    <property type="protein sequence ID" value="GIZ51593.1"/>
    <property type="molecule type" value="Genomic_DNA"/>
</dbReference>
<feature type="transmembrane region" description="Helical" evidence="1">
    <location>
        <begin position="6"/>
        <end position="26"/>
    </location>
</feature>
<proteinExistence type="predicted"/>
<evidence type="ECO:0000256" key="1">
    <source>
        <dbReference type="SAM" id="Phobius"/>
    </source>
</evidence>
<reference evidence="2 3" key="1">
    <citation type="journal article" date="2022" name="Int. J. Syst. Evol. Microbiol.">
        <title>Noviherbaspirillum aridicola sp. nov., isolated from an arid soil in Pakistan.</title>
        <authorList>
            <person name="Khan I.U."/>
            <person name="Saqib M."/>
            <person name="Amin A."/>
            <person name="Hussain F."/>
            <person name="Li L."/>
            <person name="Liu Y.H."/>
            <person name="Fang B.Z."/>
            <person name="Ahmed I."/>
            <person name="Li W.J."/>
        </authorList>
    </citation>
    <scope>NUCLEOTIDE SEQUENCE [LARGE SCALE GENOMIC DNA]</scope>
    <source>
        <strain evidence="2 3">NCCP-691</strain>
    </source>
</reference>
<keyword evidence="1" id="KW-0812">Transmembrane</keyword>
<dbReference type="RefSeq" id="WP_220807758.1">
    <property type="nucleotide sequence ID" value="NZ_BPMK01000006.1"/>
</dbReference>
<gene>
    <name evidence="2" type="ORF">NCCP691_16070</name>
</gene>